<proteinExistence type="predicted"/>
<evidence type="ECO:0008006" key="2">
    <source>
        <dbReference type="Google" id="ProtNLM"/>
    </source>
</evidence>
<gene>
    <name evidence="1" type="ORF">S12H4_44541</name>
</gene>
<dbReference type="EMBL" id="BARW01027452">
    <property type="protein sequence ID" value="GAJ15637.1"/>
    <property type="molecule type" value="Genomic_DNA"/>
</dbReference>
<dbReference type="Gene3D" id="2.40.70.10">
    <property type="entry name" value="Acid Proteases"/>
    <property type="match status" value="1"/>
</dbReference>
<name>X1VDL4_9ZZZZ</name>
<dbReference type="SUPFAM" id="SSF50630">
    <property type="entry name" value="Acid proteases"/>
    <property type="match status" value="1"/>
</dbReference>
<evidence type="ECO:0000313" key="1">
    <source>
        <dbReference type="EMBL" id="GAJ15637.1"/>
    </source>
</evidence>
<dbReference type="GO" id="GO:0006508">
    <property type="term" value="P:proteolysis"/>
    <property type="evidence" value="ECO:0007669"/>
    <property type="project" value="InterPro"/>
</dbReference>
<dbReference type="GO" id="GO:0004190">
    <property type="term" value="F:aspartic-type endopeptidase activity"/>
    <property type="evidence" value="ECO:0007669"/>
    <property type="project" value="InterPro"/>
</dbReference>
<accession>X1VDL4</accession>
<dbReference type="AlphaFoldDB" id="X1VDL4"/>
<dbReference type="PROSITE" id="PS00141">
    <property type="entry name" value="ASP_PROTEASE"/>
    <property type="match status" value="1"/>
</dbReference>
<dbReference type="Pfam" id="PF13975">
    <property type="entry name" value="gag-asp_proteas"/>
    <property type="match status" value="1"/>
</dbReference>
<organism evidence="1">
    <name type="scientific">marine sediment metagenome</name>
    <dbReference type="NCBI Taxonomy" id="412755"/>
    <lineage>
        <taxon>unclassified sequences</taxon>
        <taxon>metagenomes</taxon>
        <taxon>ecological metagenomes</taxon>
    </lineage>
</organism>
<dbReference type="InterPro" id="IPR022274">
    <property type="entry name" value="Peptidase_asp_AF0612"/>
</dbReference>
<dbReference type="InterPro" id="IPR001969">
    <property type="entry name" value="Aspartic_peptidase_AS"/>
</dbReference>
<dbReference type="NCBIfam" id="TIGR03698">
    <property type="entry name" value="clan_AA_DTGF"/>
    <property type="match status" value="1"/>
</dbReference>
<dbReference type="InterPro" id="IPR021109">
    <property type="entry name" value="Peptidase_aspartic_dom_sf"/>
</dbReference>
<comment type="caution">
    <text evidence="1">The sequence shown here is derived from an EMBL/GenBank/DDBJ whole genome shotgun (WGS) entry which is preliminary data.</text>
</comment>
<protein>
    <recommendedName>
        <fullName evidence="2">Peptidase A2 domain-containing protein</fullName>
    </recommendedName>
</protein>
<reference evidence="1" key="1">
    <citation type="journal article" date="2014" name="Front. Microbiol.">
        <title>High frequency of phylogenetically diverse reductive dehalogenase-homologous genes in deep subseafloor sedimentary metagenomes.</title>
        <authorList>
            <person name="Kawai M."/>
            <person name="Futagami T."/>
            <person name="Toyoda A."/>
            <person name="Takaki Y."/>
            <person name="Nishi S."/>
            <person name="Hori S."/>
            <person name="Arai W."/>
            <person name="Tsubouchi T."/>
            <person name="Morono Y."/>
            <person name="Uchiyama I."/>
            <person name="Ito T."/>
            <person name="Fujiyama A."/>
            <person name="Inagaki F."/>
            <person name="Takami H."/>
        </authorList>
    </citation>
    <scope>NUCLEOTIDE SEQUENCE</scope>
    <source>
        <strain evidence="1">Expedition CK06-06</strain>
    </source>
</reference>
<sequence length="120" mass="13002">MGLIKVTTKLTSFDVPHKSYEAVFLVDTGATDSLAPRDELEKIGVAKEGKMSYELADGTVKEYPYGLVRIEFMGETTAGRVIFAAREAEPILGVTALESVGIMVDPTSKTLKRLPAIPLK</sequence>